<sequence>MAATFARVSGWIFIVLGILGFFINDLFGLIQFDSVHNAVHLLFGILGLAAAATNKAQIYATILGAVYVLLGAVGFFLPSLLGIHLEALENILHLVLGVWGLFVGVYKKA</sequence>
<feature type="transmembrane region" description="Helical" evidence="1">
    <location>
        <begin position="38"/>
        <end position="54"/>
    </location>
</feature>
<reference evidence="3" key="1">
    <citation type="journal article" date="2019" name="Int. J. Syst. Evol. Microbiol.">
        <title>The Global Catalogue of Microorganisms (GCM) 10K type strain sequencing project: providing services to taxonomists for standard genome sequencing and annotation.</title>
        <authorList>
            <consortium name="The Broad Institute Genomics Platform"/>
            <consortium name="The Broad Institute Genome Sequencing Center for Infectious Disease"/>
            <person name="Wu L."/>
            <person name="Ma J."/>
        </authorList>
    </citation>
    <scope>NUCLEOTIDE SEQUENCE [LARGE SCALE GENOMIC DNA]</scope>
    <source>
        <strain evidence="3">WYCCWR 12678</strain>
    </source>
</reference>
<comment type="caution">
    <text evidence="2">The sequence shown here is derived from an EMBL/GenBank/DDBJ whole genome shotgun (WGS) entry which is preliminary data.</text>
</comment>
<keyword evidence="3" id="KW-1185">Reference proteome</keyword>
<organism evidence="2 3">
    <name type="scientific">Effusibacillus consociatus</name>
    <dbReference type="NCBI Taxonomy" id="1117041"/>
    <lineage>
        <taxon>Bacteria</taxon>
        <taxon>Bacillati</taxon>
        <taxon>Bacillota</taxon>
        <taxon>Bacilli</taxon>
        <taxon>Bacillales</taxon>
        <taxon>Alicyclobacillaceae</taxon>
        <taxon>Effusibacillus</taxon>
    </lineage>
</organism>
<dbReference type="EMBL" id="JBHSHC010000115">
    <property type="protein sequence ID" value="MFC4769044.1"/>
    <property type="molecule type" value="Genomic_DNA"/>
</dbReference>
<keyword evidence="1" id="KW-0812">Transmembrane</keyword>
<keyword evidence="1" id="KW-0472">Membrane</keyword>
<keyword evidence="1" id="KW-1133">Transmembrane helix</keyword>
<evidence type="ECO:0000313" key="3">
    <source>
        <dbReference type="Proteomes" id="UP001596002"/>
    </source>
</evidence>
<feature type="transmembrane region" description="Helical" evidence="1">
    <location>
        <begin position="87"/>
        <end position="106"/>
    </location>
</feature>
<dbReference type="RefSeq" id="WP_380027109.1">
    <property type="nucleotide sequence ID" value="NZ_JBHSHC010000115.1"/>
</dbReference>
<dbReference type="Pfam" id="PF14325">
    <property type="entry name" value="DUF4383"/>
    <property type="match status" value="1"/>
</dbReference>
<dbReference type="Proteomes" id="UP001596002">
    <property type="component" value="Unassembled WGS sequence"/>
</dbReference>
<gene>
    <name evidence="2" type="ORF">ACFO8Q_17040</name>
</gene>
<accession>A0ABV9Q5D7</accession>
<feature type="transmembrane region" description="Helical" evidence="1">
    <location>
        <begin position="61"/>
        <end position="81"/>
    </location>
</feature>
<name>A0ABV9Q5D7_9BACL</name>
<evidence type="ECO:0000313" key="2">
    <source>
        <dbReference type="EMBL" id="MFC4769044.1"/>
    </source>
</evidence>
<feature type="transmembrane region" description="Helical" evidence="1">
    <location>
        <begin position="12"/>
        <end position="32"/>
    </location>
</feature>
<proteinExistence type="predicted"/>
<protein>
    <submittedName>
        <fullName evidence="2">DUF4383 domain-containing protein</fullName>
    </submittedName>
</protein>
<evidence type="ECO:0000256" key="1">
    <source>
        <dbReference type="SAM" id="Phobius"/>
    </source>
</evidence>